<accession>A0A419ST72</accession>
<protein>
    <recommendedName>
        <fullName evidence="3">Fe/B12 periplasmic-binding domain-containing protein</fullName>
    </recommendedName>
</protein>
<keyword evidence="5" id="KW-1185">Reference proteome</keyword>
<dbReference type="InterPro" id="IPR002491">
    <property type="entry name" value="ABC_transptr_periplasmic_BD"/>
</dbReference>
<feature type="domain" description="Fe/B12 periplasmic-binding" evidence="3">
    <location>
        <begin position="72"/>
        <end position="341"/>
    </location>
</feature>
<proteinExistence type="inferred from homology"/>
<evidence type="ECO:0000259" key="3">
    <source>
        <dbReference type="PROSITE" id="PS50983"/>
    </source>
</evidence>
<dbReference type="OrthoDB" id="89746at2"/>
<dbReference type="PANTHER" id="PTHR30535">
    <property type="entry name" value="VITAMIN B12-BINDING PROTEIN"/>
    <property type="match status" value="1"/>
</dbReference>
<evidence type="ECO:0000256" key="2">
    <source>
        <dbReference type="SAM" id="SignalP"/>
    </source>
</evidence>
<name>A0A419ST72_9FIRM</name>
<dbReference type="Proteomes" id="UP000284277">
    <property type="component" value="Unassembled WGS sequence"/>
</dbReference>
<comment type="caution">
    <text evidence="4">The sequence shown here is derived from an EMBL/GenBank/DDBJ whole genome shotgun (WGS) entry which is preliminary data.</text>
</comment>
<dbReference type="RefSeq" id="WP_120198432.1">
    <property type="nucleotide sequence ID" value="NZ_MCIA01000034.1"/>
</dbReference>
<dbReference type="PROSITE" id="PS50983">
    <property type="entry name" value="FE_B12_PBP"/>
    <property type="match status" value="1"/>
</dbReference>
<dbReference type="PROSITE" id="PS51257">
    <property type="entry name" value="PROKAR_LIPOPROTEIN"/>
    <property type="match status" value="1"/>
</dbReference>
<dbReference type="Pfam" id="PF01497">
    <property type="entry name" value="Peripla_BP_2"/>
    <property type="match status" value="1"/>
</dbReference>
<feature type="signal peptide" evidence="2">
    <location>
        <begin position="1"/>
        <end position="22"/>
    </location>
</feature>
<evidence type="ECO:0000256" key="1">
    <source>
        <dbReference type="ARBA" id="ARBA00008814"/>
    </source>
</evidence>
<organism evidence="4 5">
    <name type="scientific">Lacrimispora algidixylanolytica</name>
    <dbReference type="NCBI Taxonomy" id="94868"/>
    <lineage>
        <taxon>Bacteria</taxon>
        <taxon>Bacillati</taxon>
        <taxon>Bacillota</taxon>
        <taxon>Clostridia</taxon>
        <taxon>Lachnospirales</taxon>
        <taxon>Lachnospiraceae</taxon>
        <taxon>Lacrimispora</taxon>
    </lineage>
</organism>
<sequence>MKKSLIALAAAIVISVTGCSPAGQSGAKSTESTTTLAETKSQELAGQKSEAYGEVVIQNGDRTITFTSMPQKVLCCNLYSAENMVMLGLKDYIAGKSVPASKAETPLAELADEFSSIPEIEVSHENAVALETDLVIGQISSFQESKWGSYEMFGNKGINSYTITGTLVKDETIENVYTDIENLGKIFKVEDRASSLIDKMKQEISEIQTAVSGVDEKDKVKVFVMDTFKGNEIYTTSAGLQSNLIELAGGINCTRNMAESRWFNTSVETIVKTNPDVIIFNDYGQQTIEEKMDFINNNPALSDVTAVKNKAYLTVPLVTVMQDVRATSACRSFAEFFYPEQFKK</sequence>
<comment type="similarity">
    <text evidence="1">Belongs to the bacterial solute-binding protein 8 family.</text>
</comment>
<reference evidence="4 5" key="1">
    <citation type="submission" date="2016-08" db="EMBL/GenBank/DDBJ databases">
        <title>A new outlook on sporulation: Clostridium algidixylanolyticum.</title>
        <authorList>
            <person name="Poppleton D.I."/>
            <person name="Gribaldo S."/>
        </authorList>
    </citation>
    <scope>NUCLEOTIDE SEQUENCE [LARGE SCALE GENOMIC DNA]</scope>
    <source>
        <strain evidence="4 5">SPL73</strain>
    </source>
</reference>
<gene>
    <name evidence="4" type="ORF">BET01_09600</name>
</gene>
<dbReference type="PANTHER" id="PTHR30535:SF7">
    <property type="entry name" value="IRON(III) DICITRATE-BINDING PROTEIN"/>
    <property type="match status" value="1"/>
</dbReference>
<dbReference type="SUPFAM" id="SSF53807">
    <property type="entry name" value="Helical backbone' metal receptor"/>
    <property type="match status" value="1"/>
</dbReference>
<dbReference type="InterPro" id="IPR050902">
    <property type="entry name" value="ABC_Transporter_SBP"/>
</dbReference>
<feature type="chain" id="PRO_5038633430" description="Fe/B12 periplasmic-binding domain-containing protein" evidence="2">
    <location>
        <begin position="23"/>
        <end position="344"/>
    </location>
</feature>
<evidence type="ECO:0000313" key="4">
    <source>
        <dbReference type="EMBL" id="RKD28473.1"/>
    </source>
</evidence>
<evidence type="ECO:0000313" key="5">
    <source>
        <dbReference type="Proteomes" id="UP000284277"/>
    </source>
</evidence>
<dbReference type="AlphaFoldDB" id="A0A419ST72"/>
<dbReference type="EMBL" id="MCIA01000034">
    <property type="protein sequence ID" value="RKD28473.1"/>
    <property type="molecule type" value="Genomic_DNA"/>
</dbReference>
<dbReference type="Gene3D" id="3.40.50.1980">
    <property type="entry name" value="Nitrogenase molybdenum iron protein domain"/>
    <property type="match status" value="2"/>
</dbReference>
<keyword evidence="2" id="KW-0732">Signal</keyword>